<gene>
    <name evidence="3" type="ORF">JG688_00003892</name>
</gene>
<dbReference type="EMBL" id="JAENGY010000128">
    <property type="protein sequence ID" value="KAG6972657.1"/>
    <property type="molecule type" value="Genomic_DNA"/>
</dbReference>
<feature type="compositionally biased region" description="Basic and acidic residues" evidence="2">
    <location>
        <begin position="931"/>
        <end position="942"/>
    </location>
</feature>
<feature type="compositionally biased region" description="Polar residues" evidence="2">
    <location>
        <begin position="904"/>
        <end position="914"/>
    </location>
</feature>
<evidence type="ECO:0000313" key="3">
    <source>
        <dbReference type="EMBL" id="KAG6972657.1"/>
    </source>
</evidence>
<feature type="compositionally biased region" description="Acidic residues" evidence="2">
    <location>
        <begin position="350"/>
        <end position="359"/>
    </location>
</feature>
<evidence type="ECO:0000256" key="1">
    <source>
        <dbReference type="SAM" id="Coils"/>
    </source>
</evidence>
<proteinExistence type="predicted"/>
<feature type="compositionally biased region" description="Low complexity" evidence="2">
    <location>
        <begin position="666"/>
        <end position="679"/>
    </location>
</feature>
<evidence type="ECO:0000313" key="4">
    <source>
        <dbReference type="Proteomes" id="UP000709295"/>
    </source>
</evidence>
<feature type="region of interest" description="Disordered" evidence="2">
    <location>
        <begin position="893"/>
        <end position="983"/>
    </location>
</feature>
<feature type="region of interest" description="Disordered" evidence="2">
    <location>
        <begin position="609"/>
        <end position="707"/>
    </location>
</feature>
<feature type="compositionally biased region" description="Polar residues" evidence="2">
    <location>
        <begin position="622"/>
        <end position="654"/>
    </location>
</feature>
<feature type="coiled-coil region" evidence="1">
    <location>
        <begin position="381"/>
        <end position="415"/>
    </location>
</feature>
<dbReference type="Proteomes" id="UP000709295">
    <property type="component" value="Unassembled WGS sequence"/>
</dbReference>
<protein>
    <submittedName>
        <fullName evidence="3">Uncharacterized protein</fullName>
    </submittedName>
</protein>
<evidence type="ECO:0000256" key="2">
    <source>
        <dbReference type="SAM" id="MobiDB-lite"/>
    </source>
</evidence>
<feature type="coiled-coil region" evidence="1">
    <location>
        <begin position="1051"/>
        <end position="1078"/>
    </location>
</feature>
<accession>A0A8J5JEJ1</accession>
<name>A0A8J5JEJ1_9STRA</name>
<organism evidence="3 4">
    <name type="scientific">Phytophthora aleatoria</name>
    <dbReference type="NCBI Taxonomy" id="2496075"/>
    <lineage>
        <taxon>Eukaryota</taxon>
        <taxon>Sar</taxon>
        <taxon>Stramenopiles</taxon>
        <taxon>Oomycota</taxon>
        <taxon>Peronosporomycetes</taxon>
        <taxon>Peronosporales</taxon>
        <taxon>Peronosporaceae</taxon>
        <taxon>Phytophthora</taxon>
    </lineage>
</organism>
<feature type="compositionally biased region" description="Basic and acidic residues" evidence="2">
    <location>
        <begin position="970"/>
        <end position="979"/>
    </location>
</feature>
<feature type="region of interest" description="Disordered" evidence="2">
    <location>
        <begin position="311"/>
        <end position="376"/>
    </location>
</feature>
<comment type="caution">
    <text evidence="3">The sequence shown here is derived from an EMBL/GenBank/DDBJ whole genome shotgun (WGS) entry which is preliminary data.</text>
</comment>
<feature type="region of interest" description="Disordered" evidence="2">
    <location>
        <begin position="131"/>
        <end position="171"/>
    </location>
</feature>
<dbReference type="AlphaFoldDB" id="A0A8J5JEJ1"/>
<sequence>MPPTSVNARVNSAWASDELLHLVEAWEEVVDDPKDRLLLSTGERATLHARFCAIAGSNKRSLSSVTRQHHRLCTSYRLIVATNKKSLKKGTPGWFGLSAAEQHELRRVHNKKEKGMTLVTPELFRRLDRICGGNGVANNPQKTKKKEPKQSTRGNQNKKNVEPEEADVVDTPKNAWTTRDWALFVDAWQEAVDDFIDYGNEPDEKVKLPNWLIRQKFVALGGPQDTTVGSITAKKRCIIHSYNFIRQCVTQLEALDGSDWFNHTFNERFRLQRKLVSPKSSQRVGCEIDRETYHKITIVLDKEEVLGRVTVSGHKRKRGQKKPRNASVSSEELSEESVPRSSSPSRSVDDEASVPEDSELNSPVPTCYEEEESQVDEQVVEALLEAQNARFEQLMHDLREERMEERKQNQAMLLEILHQRNPPEDPNQNVSYMESLVGKQQEQLMDLFAQMHKERQQEREDFHALLRQLLENAPTMPNVISWTETEITVLVQTWAEVEAKYPLLRCPRGSVTLHSKMYALYSKRCPFARSSTAVNRMKNHLRVFVLFVHKFNEDRRHKGERLWFDLNAKERRAAAPMKLRGLATIVNQKLYARLMTMERAQRWLLASTEEKQQDEEQELHSDSSFLSPSPQFGAASASNGDELSLSSEASTPCTEQGGDKAESRASFAAPSSSYSPSSLFDDDSDLSSSPSPSTTKSQRKVKKPELPAKLKHRDCNILLENMMKLQDEQMRQAVTKLRADVAGEIQSSSEMLLSIISNQFEDPESSGDVAFVTKVLNMQKQQVQDRFDQFEEKQTRQDAAYRALIGGSSIMPNVTTWTETEINAVVDTWSEVEAQYPFLRNERGKSNLHAKMYALYSQRITFPRTSNAVQNCKQHIREFVLFVAKYDTERQKDGVAKDEEQQEETQGVQFNTSDFFPLPESTAEQEDELEEKSHVPVQDRSDTSTCSLYSEDEDLLQSTPESLTMPSTTKAEEDTKKSTTDLGLRPTLKHRDCKLLLEKMMEFQNKTKRRAVAKLRAEIESEIQRNSEMLLSIISDQFEDPESSEDVAILTTVLNKQKQQVQDRFEQLEVERARDEAANRALLSQR</sequence>
<reference evidence="3" key="1">
    <citation type="submission" date="2021-01" db="EMBL/GenBank/DDBJ databases">
        <title>Phytophthora aleatoria, a newly-described species from Pinus radiata is distinct from Phytophthora cactorum isolates based on comparative genomics.</title>
        <authorList>
            <person name="Mcdougal R."/>
            <person name="Panda P."/>
            <person name="Williams N."/>
            <person name="Studholme D.J."/>
        </authorList>
    </citation>
    <scope>NUCLEOTIDE SEQUENCE</scope>
    <source>
        <strain evidence="3">NZFS 4037</strain>
    </source>
</reference>
<feature type="compositionally biased region" description="Basic residues" evidence="2">
    <location>
        <begin position="313"/>
        <end position="324"/>
    </location>
</feature>
<keyword evidence="1" id="KW-0175">Coiled coil</keyword>
<keyword evidence="4" id="KW-1185">Reference proteome</keyword>
<feature type="compositionally biased region" description="Polar residues" evidence="2">
    <location>
        <begin position="956"/>
        <end position="969"/>
    </location>
</feature>